<dbReference type="STRING" id="1000565.METUNv1_03752"/>
<dbReference type="PANTHER" id="PTHR35894:SF1">
    <property type="entry name" value="PHOSPHORIBULOKINASE _ URIDINE KINASE FAMILY"/>
    <property type="match status" value="1"/>
</dbReference>
<evidence type="ECO:0000259" key="1">
    <source>
        <dbReference type="SMART" id="SM00382"/>
    </source>
</evidence>
<dbReference type="SMART" id="SM00382">
    <property type="entry name" value="AAA"/>
    <property type="match status" value="1"/>
</dbReference>
<protein>
    <submittedName>
        <fullName evidence="2">Secretion ATPase, PEP-CTERM locus subfamily</fullName>
    </submittedName>
</protein>
<dbReference type="NCBIfam" id="TIGR03015">
    <property type="entry name" value="pepcterm_ATPase"/>
    <property type="match status" value="1"/>
</dbReference>
<dbReference type="InterPro" id="IPR003593">
    <property type="entry name" value="AAA+_ATPase"/>
</dbReference>
<sequence>MYESFYGLSGKPFQLNPDPSFFFGSKGHRRALAYLEYGLHQSEGFIVITGEIGAGKTTLVRSLLQKLDAKKVVAAQLVSTHLDAEDTLRLVAAAFGLPNKQLKKADLLLSIEMFLLSLTAAGKRALLIVDEAQNLTPRAVEELRMLSNFQLGEHALLQSFLVGQPEFRETMQSPHMEQLRQRVIASYHLGPMDAAETEAYIEHRLKHVGWRGKPSFETGAHEAIFKATDGVPRRINTLCDRLLLAGFLSGATAFTAQDVAGVVSEIRDEAGEAAAAAAAAKRPDGPMPGGAGAAAFNGSGLFAAPPLFDMDLSQFKLDSDSAQRVRDYVNAHQAGNLEERLARMERTLEQTMALLYEIAERSTEPSGRDQE</sequence>
<dbReference type="InterPro" id="IPR049945">
    <property type="entry name" value="AAA_22"/>
</dbReference>
<gene>
    <name evidence="2" type="ORF">METUNv1_03752</name>
</gene>
<dbReference type="SUPFAM" id="SSF52540">
    <property type="entry name" value="P-loop containing nucleoside triphosphate hydrolases"/>
    <property type="match status" value="1"/>
</dbReference>
<organism evidence="2 3">
    <name type="scientific">Methyloversatilis universalis (strain ATCC BAA-1314 / DSM 25237 / JCM 13912 / CCUG 52030 / FAM5)</name>
    <dbReference type="NCBI Taxonomy" id="1000565"/>
    <lineage>
        <taxon>Bacteria</taxon>
        <taxon>Pseudomonadati</taxon>
        <taxon>Pseudomonadota</taxon>
        <taxon>Betaproteobacteria</taxon>
        <taxon>Nitrosomonadales</taxon>
        <taxon>Sterolibacteriaceae</taxon>
        <taxon>Methyloversatilis</taxon>
    </lineage>
</organism>
<dbReference type="AlphaFoldDB" id="F5RHF5"/>
<dbReference type="RefSeq" id="WP_008064349.1">
    <property type="nucleotide sequence ID" value="NZ_AFHG01000059.1"/>
</dbReference>
<dbReference type="InterPro" id="IPR052026">
    <property type="entry name" value="ExeA_AAA_ATPase_DNA-bind"/>
</dbReference>
<proteinExistence type="predicted"/>
<comment type="caution">
    <text evidence="2">The sequence shown here is derived from an EMBL/GenBank/DDBJ whole genome shotgun (WGS) entry which is preliminary data.</text>
</comment>
<dbReference type="PANTHER" id="PTHR35894">
    <property type="entry name" value="GENERAL SECRETION PATHWAY PROTEIN A-RELATED"/>
    <property type="match status" value="1"/>
</dbReference>
<reference evidence="2 3" key="1">
    <citation type="journal article" date="2011" name="J. Bacteriol.">
        <title>Genome sequence of Methyloversatilis universalis FAM5T, a methylotrophic representative of the order Rhodocyclales.</title>
        <authorList>
            <person name="Kittichotirat W."/>
            <person name="Good N.M."/>
            <person name="Hall R."/>
            <person name="Bringel F."/>
            <person name="Lajus A."/>
            <person name="Medigue C."/>
            <person name="Smalley N.E."/>
            <person name="Beck D."/>
            <person name="Bumgarner R."/>
            <person name="Vuilleumier S."/>
            <person name="Kalyuzhnaya M.G."/>
        </authorList>
    </citation>
    <scope>NUCLEOTIDE SEQUENCE [LARGE SCALE GENOMIC DNA]</scope>
    <source>
        <strain evidence="3">ATCC BAA-1314 / JCM 13912 / FAM5</strain>
    </source>
</reference>
<dbReference type="Gene3D" id="3.40.50.300">
    <property type="entry name" value="P-loop containing nucleotide triphosphate hydrolases"/>
    <property type="match status" value="1"/>
</dbReference>
<name>F5RHF5_METUF</name>
<dbReference type="InterPro" id="IPR017466">
    <property type="entry name" value="XrtA-assoc_ATPase-like"/>
</dbReference>
<dbReference type="OrthoDB" id="9783370at2"/>
<dbReference type="Pfam" id="PF13401">
    <property type="entry name" value="AAA_22"/>
    <property type="match status" value="1"/>
</dbReference>
<dbReference type="Proteomes" id="UP000005019">
    <property type="component" value="Unassembled WGS sequence"/>
</dbReference>
<evidence type="ECO:0000313" key="3">
    <source>
        <dbReference type="Proteomes" id="UP000005019"/>
    </source>
</evidence>
<dbReference type="eggNOG" id="COG3267">
    <property type="taxonomic scope" value="Bacteria"/>
</dbReference>
<dbReference type="GO" id="GO:0016887">
    <property type="term" value="F:ATP hydrolysis activity"/>
    <property type="evidence" value="ECO:0007669"/>
    <property type="project" value="InterPro"/>
</dbReference>
<feature type="domain" description="AAA+ ATPase" evidence="1">
    <location>
        <begin position="42"/>
        <end position="205"/>
    </location>
</feature>
<accession>F5RHF5</accession>
<keyword evidence="3" id="KW-1185">Reference proteome</keyword>
<evidence type="ECO:0000313" key="2">
    <source>
        <dbReference type="EMBL" id="EGK69787.1"/>
    </source>
</evidence>
<dbReference type="InterPro" id="IPR027417">
    <property type="entry name" value="P-loop_NTPase"/>
</dbReference>
<dbReference type="EMBL" id="AFHG01000059">
    <property type="protein sequence ID" value="EGK69787.1"/>
    <property type="molecule type" value="Genomic_DNA"/>
</dbReference>